<dbReference type="Proteomes" id="UP000199701">
    <property type="component" value="Unassembled WGS sequence"/>
</dbReference>
<dbReference type="Pfam" id="PF07905">
    <property type="entry name" value="PucR"/>
    <property type="match status" value="1"/>
</dbReference>
<dbReference type="RefSeq" id="WP_092456731.1">
    <property type="nucleotide sequence ID" value="NZ_FOJI01000017.1"/>
</dbReference>
<evidence type="ECO:0000259" key="3">
    <source>
        <dbReference type="Pfam" id="PF13556"/>
    </source>
</evidence>
<feature type="domain" description="Purine catabolism PurC-like" evidence="2">
    <location>
        <begin position="16"/>
        <end position="126"/>
    </location>
</feature>
<evidence type="ECO:0000259" key="2">
    <source>
        <dbReference type="Pfam" id="PF07905"/>
    </source>
</evidence>
<evidence type="ECO:0000313" key="6">
    <source>
        <dbReference type="Proteomes" id="UP000199701"/>
    </source>
</evidence>
<organism evidence="5 6">
    <name type="scientific">[Clostridium] fimetarium</name>
    <dbReference type="NCBI Taxonomy" id="99656"/>
    <lineage>
        <taxon>Bacteria</taxon>
        <taxon>Bacillati</taxon>
        <taxon>Bacillota</taxon>
        <taxon>Clostridia</taxon>
        <taxon>Lachnospirales</taxon>
        <taxon>Lachnospiraceae</taxon>
    </lineage>
</organism>
<dbReference type="PANTHER" id="PTHR33744">
    <property type="entry name" value="CARBOHYDRATE DIACID REGULATOR"/>
    <property type="match status" value="1"/>
</dbReference>
<feature type="domain" description="PucR C-terminal helix-turn-helix" evidence="3">
    <location>
        <begin position="321"/>
        <end position="376"/>
    </location>
</feature>
<feature type="domain" description="CdaR GGDEF-like" evidence="4">
    <location>
        <begin position="161"/>
        <end position="268"/>
    </location>
</feature>
<proteinExistence type="inferred from homology"/>
<gene>
    <name evidence="5" type="ORF">SAMN05421659_11756</name>
</gene>
<keyword evidence="6" id="KW-1185">Reference proteome</keyword>
<dbReference type="InterPro" id="IPR051448">
    <property type="entry name" value="CdaR-like_regulators"/>
</dbReference>
<dbReference type="InterPro" id="IPR041522">
    <property type="entry name" value="CdaR_GGDEF"/>
</dbReference>
<evidence type="ECO:0000256" key="1">
    <source>
        <dbReference type="ARBA" id="ARBA00006754"/>
    </source>
</evidence>
<dbReference type="Pfam" id="PF13556">
    <property type="entry name" value="HTH_30"/>
    <property type="match status" value="1"/>
</dbReference>
<comment type="similarity">
    <text evidence="1">Belongs to the CdaR family.</text>
</comment>
<protein>
    <submittedName>
        <fullName evidence="5">PucR C-terminal helix-turn-helix domain-containing protein</fullName>
    </submittedName>
</protein>
<dbReference type="Gene3D" id="1.10.10.2840">
    <property type="entry name" value="PucR C-terminal helix-turn-helix domain"/>
    <property type="match status" value="1"/>
</dbReference>
<dbReference type="InterPro" id="IPR012914">
    <property type="entry name" value="PucR_dom"/>
</dbReference>
<dbReference type="PANTHER" id="PTHR33744:SF1">
    <property type="entry name" value="DNA-BINDING TRANSCRIPTIONAL ACTIVATOR ADER"/>
    <property type="match status" value="1"/>
</dbReference>
<dbReference type="EMBL" id="FOJI01000017">
    <property type="protein sequence ID" value="SEW41472.1"/>
    <property type="molecule type" value="Genomic_DNA"/>
</dbReference>
<dbReference type="InterPro" id="IPR025736">
    <property type="entry name" value="PucR_C-HTH_dom"/>
</dbReference>
<name>A0A1I0RKB2_9FIRM</name>
<reference evidence="5 6" key="1">
    <citation type="submission" date="2016-10" db="EMBL/GenBank/DDBJ databases">
        <authorList>
            <person name="de Groot N.N."/>
        </authorList>
    </citation>
    <scope>NUCLEOTIDE SEQUENCE [LARGE SCALE GENOMIC DNA]</scope>
    <source>
        <strain evidence="5 6">DSM 9179</strain>
    </source>
</reference>
<evidence type="ECO:0000313" key="5">
    <source>
        <dbReference type="EMBL" id="SEW41472.1"/>
    </source>
</evidence>
<sequence length="382" mass="43783">MAITLEKISKQAGYLYKMKLEGGESGIKNIVQWVHIIEDNDVGNFLHGSELVFTTGINCDSDEWILDFIQKMHQNGACGVVINIGRYIKTIPTIALQFCDLNKIPIFSVPWETKLVDITRDFCRKIVQSEQVEENIVSVFKDIIFEAKDSSSYIPSLERKGFHENGNYTVIAIYNVLEGQNASVDPNLKFYVEKIANRIGDLSVTFTYDKNRLVVLSEYSIEGINSFIDELTRQYLIGQGDFRIGVSSTETGVDSIAKSFRRAYKTLALCIKKNEKVMYYDKLGIYKVLLESSDYFILNQYYNDVLKPLENYDIENNTNFMEFVKTYLDNNGSVQSVAEKMFVHRNTVNYQLNKVQKITGLDLTELDVKLGFKLCLYIKDII</sequence>
<accession>A0A1I0RKB2</accession>
<evidence type="ECO:0000259" key="4">
    <source>
        <dbReference type="Pfam" id="PF17853"/>
    </source>
</evidence>
<dbReference type="InterPro" id="IPR042070">
    <property type="entry name" value="PucR_C-HTH_sf"/>
</dbReference>
<dbReference type="Pfam" id="PF17853">
    <property type="entry name" value="GGDEF_2"/>
    <property type="match status" value="1"/>
</dbReference>
<dbReference type="STRING" id="99656.SAMN05421659_11756"/>
<dbReference type="AlphaFoldDB" id="A0A1I0RKB2"/>
<dbReference type="OrthoDB" id="143422at2"/>